<keyword evidence="3" id="KW-0808">Transferase</keyword>
<gene>
    <name evidence="3" type="ORF">NTG6680_0623</name>
</gene>
<protein>
    <submittedName>
        <fullName evidence="3">Peptidoglycan/LPS O-acetylase OafA/YrhL, contains acyltransferase and SGNH-hydrolase domain</fullName>
    </submittedName>
</protein>
<dbReference type="EMBL" id="OU912926">
    <property type="protein sequence ID" value="CAG9931875.1"/>
    <property type="molecule type" value="Genomic_DNA"/>
</dbReference>
<feature type="transmembrane region" description="Helical" evidence="1">
    <location>
        <begin position="95"/>
        <end position="114"/>
    </location>
</feature>
<feature type="transmembrane region" description="Helical" evidence="1">
    <location>
        <begin position="21"/>
        <end position="40"/>
    </location>
</feature>
<feature type="transmembrane region" description="Helical" evidence="1">
    <location>
        <begin position="218"/>
        <end position="239"/>
    </location>
</feature>
<evidence type="ECO:0000259" key="2">
    <source>
        <dbReference type="Pfam" id="PF01757"/>
    </source>
</evidence>
<feature type="transmembrane region" description="Helical" evidence="1">
    <location>
        <begin position="304"/>
        <end position="321"/>
    </location>
</feature>
<dbReference type="GO" id="GO:0016746">
    <property type="term" value="F:acyltransferase activity"/>
    <property type="evidence" value="ECO:0007669"/>
    <property type="project" value="UniProtKB-KW"/>
</dbReference>
<keyword evidence="1" id="KW-1133">Transmembrane helix</keyword>
<feature type="transmembrane region" description="Helical" evidence="1">
    <location>
        <begin position="52"/>
        <end position="74"/>
    </location>
</feature>
<reference evidence="3 4" key="1">
    <citation type="submission" date="2021-10" db="EMBL/GenBank/DDBJ databases">
        <authorList>
            <person name="Koch H."/>
        </authorList>
    </citation>
    <scope>NUCLEOTIDE SEQUENCE [LARGE SCALE GENOMIC DNA]</scope>
    <source>
        <strain evidence="3">6680</strain>
    </source>
</reference>
<feature type="transmembrane region" description="Helical" evidence="1">
    <location>
        <begin position="327"/>
        <end position="348"/>
    </location>
</feature>
<accession>A0ABN8AGL3</accession>
<organism evidence="3 4">
    <name type="scientific">Candidatus Nitrotoga arctica</name>
    <dbReference type="NCBI Taxonomy" id="453162"/>
    <lineage>
        <taxon>Bacteria</taxon>
        <taxon>Pseudomonadati</taxon>
        <taxon>Pseudomonadota</taxon>
        <taxon>Betaproteobacteria</taxon>
        <taxon>Nitrosomonadales</taxon>
        <taxon>Gallionellaceae</taxon>
        <taxon>Candidatus Nitrotoga</taxon>
    </lineage>
</organism>
<sequence>MTTIHLRAPISEKLASRENNLNALRLIAAVLVFFSHSYALSGNIQLEPIGRLLRIFDGGSLAVIAFFFLSGYLISSSWASTPHFPSFMAKRALRILPGLAVVVAISALLLGPIASSLDINHYFSSGQAFRYIRDNVNVLSLKTNTLPGIFEDLPIPRAVNGSLWTLKVEFLVYIATGVIGATCLLPTEGRGWRSILFSTVMLYLAARMITVTKAEFDSWNTGLDLFSCQLIAVFILGAIGYTVRHWIPRSGLLVTGLIGLTYLFRETSLFLLFIYLSYGYFLLFVATSSFHLLGKRTRIHDYSFGVYIYAFPIQQTIVTLAPGISPISLFLFSFPIVTLFAIASWHFIEKPCLGLKVFYGLESAK</sequence>
<dbReference type="InterPro" id="IPR002656">
    <property type="entry name" value="Acyl_transf_3_dom"/>
</dbReference>
<keyword evidence="1" id="KW-0812">Transmembrane</keyword>
<evidence type="ECO:0000313" key="4">
    <source>
        <dbReference type="Proteomes" id="UP000839052"/>
    </source>
</evidence>
<keyword evidence="3" id="KW-0012">Acyltransferase</keyword>
<dbReference type="PANTHER" id="PTHR23028">
    <property type="entry name" value="ACETYLTRANSFERASE"/>
    <property type="match status" value="1"/>
</dbReference>
<dbReference type="RefSeq" id="WP_239795914.1">
    <property type="nucleotide sequence ID" value="NZ_OU912926.1"/>
</dbReference>
<feature type="domain" description="Acyltransferase 3" evidence="2">
    <location>
        <begin position="20"/>
        <end position="344"/>
    </location>
</feature>
<name>A0ABN8AGL3_9PROT</name>
<evidence type="ECO:0000313" key="3">
    <source>
        <dbReference type="EMBL" id="CAG9931875.1"/>
    </source>
</evidence>
<keyword evidence="4" id="KW-1185">Reference proteome</keyword>
<feature type="transmembrane region" description="Helical" evidence="1">
    <location>
        <begin position="270"/>
        <end position="292"/>
    </location>
</feature>
<dbReference type="Proteomes" id="UP000839052">
    <property type="component" value="Chromosome"/>
</dbReference>
<evidence type="ECO:0000256" key="1">
    <source>
        <dbReference type="SAM" id="Phobius"/>
    </source>
</evidence>
<feature type="transmembrane region" description="Helical" evidence="1">
    <location>
        <begin position="170"/>
        <end position="187"/>
    </location>
</feature>
<dbReference type="Pfam" id="PF01757">
    <property type="entry name" value="Acyl_transf_3"/>
    <property type="match status" value="1"/>
</dbReference>
<feature type="transmembrane region" description="Helical" evidence="1">
    <location>
        <begin position="246"/>
        <end position="264"/>
    </location>
</feature>
<keyword evidence="1" id="KW-0472">Membrane</keyword>
<dbReference type="InterPro" id="IPR050879">
    <property type="entry name" value="Acyltransferase_3"/>
</dbReference>
<proteinExistence type="predicted"/>
<feature type="transmembrane region" description="Helical" evidence="1">
    <location>
        <begin position="194"/>
        <end position="212"/>
    </location>
</feature>
<dbReference type="PANTHER" id="PTHR23028:SF134">
    <property type="entry name" value="PUTATIVE (AFU_ORTHOLOGUE AFUA_4G08520)-RELATED"/>
    <property type="match status" value="1"/>
</dbReference>